<keyword evidence="18" id="KW-1185">Reference proteome</keyword>
<dbReference type="NCBIfam" id="TIGR00260">
    <property type="entry name" value="thrC"/>
    <property type="match status" value="1"/>
</dbReference>
<dbReference type="Gene3D" id="3.40.50.1100">
    <property type="match status" value="2"/>
</dbReference>
<dbReference type="Pfam" id="PF00291">
    <property type="entry name" value="PALP"/>
    <property type="match status" value="1"/>
</dbReference>
<organism evidence="17 18">
    <name type="scientific">Geodia barretti</name>
    <name type="common">Barrett's horny sponge</name>
    <dbReference type="NCBI Taxonomy" id="519541"/>
    <lineage>
        <taxon>Eukaryota</taxon>
        <taxon>Metazoa</taxon>
        <taxon>Porifera</taxon>
        <taxon>Demospongiae</taxon>
        <taxon>Heteroscleromorpha</taxon>
        <taxon>Tetractinellida</taxon>
        <taxon>Astrophorina</taxon>
        <taxon>Geodiidae</taxon>
        <taxon>Geodia</taxon>
    </lineage>
</organism>
<dbReference type="SUPFAM" id="SSF53686">
    <property type="entry name" value="Tryptophan synthase beta subunit-like PLP-dependent enzymes"/>
    <property type="match status" value="1"/>
</dbReference>
<dbReference type="PIRSF" id="PIRSF038945">
    <property type="entry name" value="Thr_synthase"/>
    <property type="match status" value="1"/>
</dbReference>
<dbReference type="AlphaFoldDB" id="A0AA35QRV1"/>
<dbReference type="GO" id="GO:0009088">
    <property type="term" value="P:threonine biosynthetic process"/>
    <property type="evidence" value="ECO:0007669"/>
    <property type="project" value="UniProtKB-KW"/>
</dbReference>
<comment type="caution">
    <text evidence="17">The sequence shown here is derived from an EMBL/GenBank/DDBJ whole genome shotgun (WGS) entry which is preliminary data.</text>
</comment>
<dbReference type="PANTHER" id="PTHR48078:SF6">
    <property type="entry name" value="L-THREONINE DEHYDRATASE CATABOLIC TDCB"/>
    <property type="match status" value="1"/>
</dbReference>
<accession>A0AA35QRV1</accession>
<dbReference type="PROSITE" id="PS00165">
    <property type="entry name" value="DEHYDRATASE_SER_THR"/>
    <property type="match status" value="1"/>
</dbReference>
<name>A0AA35QRV1_GEOBA</name>
<evidence type="ECO:0000256" key="7">
    <source>
        <dbReference type="ARBA" id="ARBA00022605"/>
    </source>
</evidence>
<dbReference type="InterPro" id="IPR026260">
    <property type="entry name" value="Thr_Synthase_bac/arc"/>
</dbReference>
<dbReference type="FunFam" id="3.40.50.1100:FF:000014">
    <property type="entry name" value="Threonine synthase"/>
    <property type="match status" value="1"/>
</dbReference>
<evidence type="ECO:0000256" key="11">
    <source>
        <dbReference type="ARBA" id="ARBA00041766"/>
    </source>
</evidence>
<dbReference type="GO" id="GO:0009097">
    <property type="term" value="P:isoleucine biosynthetic process"/>
    <property type="evidence" value="ECO:0007669"/>
    <property type="project" value="TreeGrafter"/>
</dbReference>
<gene>
    <name evidence="17" type="ORF">GBAR_LOCUS237</name>
</gene>
<evidence type="ECO:0000256" key="3">
    <source>
        <dbReference type="ARBA" id="ARBA00005517"/>
    </source>
</evidence>
<dbReference type="InterPro" id="IPR001926">
    <property type="entry name" value="TrpB-like_PALP"/>
</dbReference>
<dbReference type="GO" id="GO:0004794">
    <property type="term" value="F:threonine deaminase activity"/>
    <property type="evidence" value="ECO:0007669"/>
    <property type="project" value="TreeGrafter"/>
</dbReference>
<evidence type="ECO:0000256" key="15">
    <source>
        <dbReference type="PIRSR" id="PIRSR604450-51"/>
    </source>
</evidence>
<evidence type="ECO:0000313" key="17">
    <source>
        <dbReference type="EMBL" id="CAI7989520.1"/>
    </source>
</evidence>
<comment type="pathway">
    <text evidence="2">Amino-acid biosynthesis; L-threonine biosynthesis; L-threonine from L-aspartate: step 5/5.</text>
</comment>
<evidence type="ECO:0000313" key="18">
    <source>
        <dbReference type="Proteomes" id="UP001174909"/>
    </source>
</evidence>
<dbReference type="CDD" id="cd01563">
    <property type="entry name" value="Thr-synth_1"/>
    <property type="match status" value="1"/>
</dbReference>
<comment type="cofactor">
    <cofactor evidence="1 15">
        <name>pyridoxal 5'-phosphate</name>
        <dbReference type="ChEBI" id="CHEBI:597326"/>
    </cofactor>
</comment>
<keyword evidence="10" id="KW-0456">Lyase</keyword>
<dbReference type="GO" id="GO:0030170">
    <property type="term" value="F:pyridoxal phosphate binding"/>
    <property type="evidence" value="ECO:0007669"/>
    <property type="project" value="InterPro"/>
</dbReference>
<dbReference type="Proteomes" id="UP001174909">
    <property type="component" value="Unassembled WGS sequence"/>
</dbReference>
<evidence type="ECO:0000259" key="16">
    <source>
        <dbReference type="Pfam" id="PF00291"/>
    </source>
</evidence>
<dbReference type="GO" id="GO:0006565">
    <property type="term" value="P:L-serine catabolic process"/>
    <property type="evidence" value="ECO:0007669"/>
    <property type="project" value="TreeGrafter"/>
</dbReference>
<keyword evidence="7" id="KW-0028">Amino-acid biosynthesis</keyword>
<dbReference type="GO" id="GO:0003941">
    <property type="term" value="F:L-serine ammonia-lyase activity"/>
    <property type="evidence" value="ECO:0007669"/>
    <property type="project" value="UniProtKB-EC"/>
</dbReference>
<sequence length="363" mass="38416">MGIGVLERYRDLLPVNEETPVFSMGEGDTPLVRSRRLGPELGCADLFFKLEGCNPTGSFKDRGMVVAIAKAMEANSVGVMCASTGNTSASAAAYCAYCGLTAWVLIPKGEVALGKLAQAMAYGARILLVDGNFDAALALVREFTANNPITLVNSVNPHRIEGQKTAAFEIADDLGDAPDYLFIPVGNAGNITAYWRGFVEYHQLGRTETLPRMMGFQAEGAAPIVRGAPVANPQTIASAIRIGNPASWKPAERARDQSGGVIDAVSDDEILEAYRLLASREGIFGEPASAASVAGLIKMRRNGLDLRGKRAVCIITGSGLKDPDMAVSSTQADTVEVKPNLEAIESVILESLTPAARNDWLGG</sequence>
<dbReference type="PANTHER" id="PTHR48078">
    <property type="entry name" value="THREONINE DEHYDRATASE, MITOCHONDRIAL-RELATED"/>
    <property type="match status" value="1"/>
</dbReference>
<dbReference type="GO" id="GO:0004795">
    <property type="term" value="F:threonine synthase activity"/>
    <property type="evidence" value="ECO:0007669"/>
    <property type="project" value="UniProtKB-EC"/>
</dbReference>
<comment type="catalytic activity">
    <reaction evidence="14">
        <text>L-serine = pyruvate + NH4(+)</text>
        <dbReference type="Rhea" id="RHEA:19169"/>
        <dbReference type="ChEBI" id="CHEBI:15361"/>
        <dbReference type="ChEBI" id="CHEBI:28938"/>
        <dbReference type="ChEBI" id="CHEBI:33384"/>
        <dbReference type="EC" id="4.3.1.17"/>
    </reaction>
</comment>
<feature type="domain" description="Tryptophan synthase beta chain-like PALP" evidence="16">
    <location>
        <begin position="23"/>
        <end position="317"/>
    </location>
</feature>
<reference evidence="17" key="1">
    <citation type="submission" date="2023-03" db="EMBL/GenBank/DDBJ databases">
        <authorList>
            <person name="Steffen K."/>
            <person name="Cardenas P."/>
        </authorList>
    </citation>
    <scope>NUCLEOTIDE SEQUENCE</scope>
</reference>
<dbReference type="EC" id="4.3.1.17" evidence="4"/>
<dbReference type="EMBL" id="CASHTH010000031">
    <property type="protein sequence ID" value="CAI7989520.1"/>
    <property type="molecule type" value="Genomic_DNA"/>
</dbReference>
<protein>
    <recommendedName>
        <fullName evidence="6">Threonine synthase</fullName>
        <ecNumber evidence="5">4.2.3.1</ecNumber>
        <ecNumber evidence="4">4.3.1.17</ecNumber>
    </recommendedName>
    <alternativeName>
        <fullName evidence="11">L-serine deaminase</fullName>
    </alternativeName>
    <alternativeName>
        <fullName evidence="12">L-threonine dehydratase</fullName>
    </alternativeName>
</protein>
<dbReference type="InterPro" id="IPR036052">
    <property type="entry name" value="TrpB-like_PALP_sf"/>
</dbReference>
<evidence type="ECO:0000256" key="6">
    <source>
        <dbReference type="ARBA" id="ARBA00018679"/>
    </source>
</evidence>
<evidence type="ECO:0000256" key="13">
    <source>
        <dbReference type="ARBA" id="ARBA00049144"/>
    </source>
</evidence>
<evidence type="ECO:0000256" key="5">
    <source>
        <dbReference type="ARBA" id="ARBA00013028"/>
    </source>
</evidence>
<evidence type="ECO:0000256" key="1">
    <source>
        <dbReference type="ARBA" id="ARBA00001933"/>
    </source>
</evidence>
<dbReference type="GO" id="GO:0006567">
    <property type="term" value="P:L-threonine catabolic process"/>
    <property type="evidence" value="ECO:0007669"/>
    <property type="project" value="TreeGrafter"/>
</dbReference>
<dbReference type="EC" id="4.2.3.1" evidence="5"/>
<evidence type="ECO:0000256" key="10">
    <source>
        <dbReference type="ARBA" id="ARBA00023239"/>
    </source>
</evidence>
<dbReference type="InterPro" id="IPR004450">
    <property type="entry name" value="Thr_synthase-like"/>
</dbReference>
<feature type="modified residue" description="N6-(pyridoxal phosphate)lysine" evidence="15">
    <location>
        <position position="60"/>
    </location>
</feature>
<evidence type="ECO:0000256" key="12">
    <source>
        <dbReference type="ARBA" id="ARBA00042605"/>
    </source>
</evidence>
<proteinExistence type="inferred from homology"/>
<comment type="similarity">
    <text evidence="3">Belongs to the threonine synthase family.</text>
</comment>
<evidence type="ECO:0000256" key="2">
    <source>
        <dbReference type="ARBA" id="ARBA00004979"/>
    </source>
</evidence>
<evidence type="ECO:0000256" key="8">
    <source>
        <dbReference type="ARBA" id="ARBA00022697"/>
    </source>
</evidence>
<evidence type="ECO:0000256" key="4">
    <source>
        <dbReference type="ARBA" id="ARBA00012093"/>
    </source>
</evidence>
<evidence type="ECO:0000256" key="9">
    <source>
        <dbReference type="ARBA" id="ARBA00022898"/>
    </source>
</evidence>
<dbReference type="InterPro" id="IPR050147">
    <property type="entry name" value="Ser/Thr_Dehydratase"/>
</dbReference>
<evidence type="ECO:0000256" key="14">
    <source>
        <dbReference type="ARBA" id="ARBA00049406"/>
    </source>
</evidence>
<dbReference type="InterPro" id="IPR000634">
    <property type="entry name" value="Ser/Thr_deHydtase_PyrdxlP-BS"/>
</dbReference>
<keyword evidence="9 15" id="KW-0663">Pyridoxal phosphate</keyword>
<keyword evidence="8" id="KW-0791">Threonine biosynthesis</keyword>
<comment type="catalytic activity">
    <reaction evidence="13">
        <text>O-phospho-L-homoserine + H2O = L-threonine + phosphate</text>
        <dbReference type="Rhea" id="RHEA:10840"/>
        <dbReference type="ChEBI" id="CHEBI:15377"/>
        <dbReference type="ChEBI" id="CHEBI:43474"/>
        <dbReference type="ChEBI" id="CHEBI:57590"/>
        <dbReference type="ChEBI" id="CHEBI:57926"/>
        <dbReference type="EC" id="4.2.3.1"/>
    </reaction>
</comment>